<keyword evidence="1" id="KW-0472">Membrane</keyword>
<reference evidence="2" key="1">
    <citation type="submission" date="2020-11" db="EMBL/GenBank/DDBJ databases">
        <title>Combining integrative taxonomy and mitogenome sequencing of Thuricola similis Bock, 1963 (Peritrichia, Vaginicolidae) provides a full redescription of this poorly known ciliate and new insights into the evolutionary relationships among Oligohymenophorea subclasses.</title>
        <authorList>
            <person name="Liao W."/>
            <person name="Campello-Nunes P.H."/>
            <person name="Gammuto L."/>
            <person name="Viana T.A."/>
            <person name="de Oliveira Marchesini R."/>
            <person name="da Silva Pavia T."/>
            <person name="da Silva-Neto I.D."/>
            <person name="Modeo L."/>
            <person name="Petroni G."/>
        </authorList>
    </citation>
    <scope>NUCLEOTIDE SEQUENCE</scope>
    <source>
        <strain evidence="2">CUIT</strain>
    </source>
</reference>
<feature type="transmembrane region" description="Helical" evidence="1">
    <location>
        <begin position="157"/>
        <end position="179"/>
    </location>
</feature>
<gene>
    <name evidence="2" type="ORF">TSIM_24</name>
</gene>
<feature type="transmembrane region" description="Helical" evidence="1">
    <location>
        <begin position="106"/>
        <end position="123"/>
    </location>
</feature>
<evidence type="ECO:0000313" key="2">
    <source>
        <dbReference type="EMBL" id="QQP22135.1"/>
    </source>
</evidence>
<accession>A0A7T8JJW7</accession>
<protein>
    <submittedName>
        <fullName evidence="2">Uncharacterized protein</fullName>
    </submittedName>
</protein>
<keyword evidence="2" id="KW-0496">Mitochondrion</keyword>
<name>A0A7T8JJW7_9CILI</name>
<feature type="transmembrane region" description="Helical" evidence="1">
    <location>
        <begin position="130"/>
        <end position="151"/>
    </location>
</feature>
<feature type="transmembrane region" description="Helical" evidence="1">
    <location>
        <begin position="12"/>
        <end position="38"/>
    </location>
</feature>
<organism evidence="2">
    <name type="scientific">Thuricola similis</name>
    <dbReference type="NCBI Taxonomy" id="2784598"/>
    <lineage>
        <taxon>Eukaryota</taxon>
        <taxon>Sar</taxon>
        <taxon>Alveolata</taxon>
        <taxon>Ciliophora</taxon>
        <taxon>Intramacronucleata</taxon>
        <taxon>Oligohymenophorea</taxon>
        <taxon>Peritrichia</taxon>
        <taxon>Sessilida</taxon>
        <taxon>Vaginicolidae</taxon>
        <taxon>Thuricola</taxon>
    </lineage>
</organism>
<proteinExistence type="predicted"/>
<feature type="transmembrane region" description="Helical" evidence="1">
    <location>
        <begin position="74"/>
        <end position="94"/>
    </location>
</feature>
<dbReference type="AlphaFoldDB" id="A0A7T8JJW7"/>
<evidence type="ECO:0000256" key="1">
    <source>
        <dbReference type="SAM" id="Phobius"/>
    </source>
</evidence>
<keyword evidence="1" id="KW-1133">Transmembrane helix</keyword>
<sequence length="215" mass="26248">MLEYLQQLNIFLFDLCQFIYHISWTYLICCVILIINLYMFFNSYNTLNKLTWFFFILITCSSLIWLCSLEIIGFILILTELTLIFLFFIVMTQITNKISTQFNSRYITFIILLLLIFFINIEFDLTLQTISYYNALFLIITADYFFLYYFLIMYLDIVIYVGLILGLFSIFFIFLYYHLKKIHNTAYTKHKTIYFVKKQNFLHQAIYSNYLRWFQ</sequence>
<geneLocation type="mitochondrion" evidence="2"/>
<feature type="transmembrane region" description="Helical" evidence="1">
    <location>
        <begin position="50"/>
        <end position="67"/>
    </location>
</feature>
<keyword evidence="1" id="KW-0812">Transmembrane</keyword>
<dbReference type="EMBL" id="MW221262">
    <property type="protein sequence ID" value="QQP22135.1"/>
    <property type="molecule type" value="Genomic_DNA"/>
</dbReference>